<dbReference type="Proteomes" id="UP000479293">
    <property type="component" value="Unassembled WGS sequence"/>
</dbReference>
<dbReference type="PROSITE" id="PS51257">
    <property type="entry name" value="PROKAR_LIPOPROTEIN"/>
    <property type="match status" value="1"/>
</dbReference>
<comment type="caution">
    <text evidence="1">The sequence shown here is derived from an EMBL/GenBank/DDBJ whole genome shotgun (WGS) entry which is preliminary data.</text>
</comment>
<evidence type="ECO:0000313" key="2">
    <source>
        <dbReference type="Proteomes" id="UP000479293"/>
    </source>
</evidence>
<keyword evidence="2" id="KW-1185">Reference proteome</keyword>
<proteinExistence type="predicted"/>
<organism evidence="1 2">
    <name type="scientific">Salmonirosea aquatica</name>
    <dbReference type="NCBI Taxonomy" id="2654236"/>
    <lineage>
        <taxon>Bacteria</taxon>
        <taxon>Pseudomonadati</taxon>
        <taxon>Bacteroidota</taxon>
        <taxon>Cytophagia</taxon>
        <taxon>Cytophagales</taxon>
        <taxon>Spirosomataceae</taxon>
        <taxon>Salmonirosea</taxon>
    </lineage>
</organism>
<accession>A0A7C9FR87</accession>
<reference evidence="1 2" key="1">
    <citation type="submission" date="2019-10" db="EMBL/GenBank/DDBJ databases">
        <title>Draft Genome Sequence of Cytophagaceae sp. SJW1-29.</title>
        <authorList>
            <person name="Choi A."/>
        </authorList>
    </citation>
    <scope>NUCLEOTIDE SEQUENCE [LARGE SCALE GENOMIC DNA]</scope>
    <source>
        <strain evidence="1 2">SJW1-29</strain>
    </source>
</reference>
<sequence>MNTKPLVLLASLAIFAACDSSKKEEGTGQDTTAVATMTLEQVWATDTTLRTPESVLLDDANNMLYVSLIDGQGGDKDGKGGIAKVGTDGKIIDANWVTGLSAPKGMAITGGQLYVTDLTELVQIDLATGKIAKKIAVDGAEGLNDVTVDGNGTIYFSDKNAGKIHTYKDGQVGTYHEGIDNPNGVLAISDGLLYTESGKLQKLDAQKNVTTLAEGMDKSTDGISEVGPGEYLVSCWAGEVYHVKPDGTTQKLLDTKDAKSNTADIGYDAAKKIVYVPTFFKNTVVAYQLK</sequence>
<dbReference type="Gene3D" id="2.120.10.30">
    <property type="entry name" value="TolB, C-terminal domain"/>
    <property type="match status" value="1"/>
</dbReference>
<dbReference type="EMBL" id="WHLY01000002">
    <property type="protein sequence ID" value="MPR35829.1"/>
    <property type="molecule type" value="Genomic_DNA"/>
</dbReference>
<dbReference type="InterPro" id="IPR011042">
    <property type="entry name" value="6-blade_b-propeller_TolB-like"/>
</dbReference>
<dbReference type="SUPFAM" id="SSF63829">
    <property type="entry name" value="Calcium-dependent phosphotriesterase"/>
    <property type="match status" value="1"/>
</dbReference>
<protein>
    <submittedName>
        <fullName evidence="1">ATP/GTP-binding protein</fullName>
    </submittedName>
</protein>
<evidence type="ECO:0000313" key="1">
    <source>
        <dbReference type="EMBL" id="MPR35829.1"/>
    </source>
</evidence>
<gene>
    <name evidence="1" type="ORF">GBK04_21370</name>
</gene>
<dbReference type="AlphaFoldDB" id="A0A7C9FR87"/>
<dbReference type="RefSeq" id="WP_152763208.1">
    <property type="nucleotide sequence ID" value="NZ_WHLY01000002.1"/>
</dbReference>
<name>A0A7C9FR87_9BACT</name>